<organism evidence="2 3">
    <name type="scientific">Heligmosomoides polygyrus</name>
    <name type="common">Parasitic roundworm</name>
    <dbReference type="NCBI Taxonomy" id="6339"/>
    <lineage>
        <taxon>Eukaryota</taxon>
        <taxon>Metazoa</taxon>
        <taxon>Ecdysozoa</taxon>
        <taxon>Nematoda</taxon>
        <taxon>Chromadorea</taxon>
        <taxon>Rhabditida</taxon>
        <taxon>Rhabditina</taxon>
        <taxon>Rhabditomorpha</taxon>
        <taxon>Strongyloidea</taxon>
        <taxon>Heligmosomidae</taxon>
        <taxon>Heligmosomoides</taxon>
    </lineage>
</organism>
<sequence length="127" mass="13422">MGNSIEVIAALNSTLWTRVENSHPLYELFGNSMMSQGVPFTRYAVKGFLAMLLYQEAGGMYGINGATASTEAALIAGKLGDVTNSSTDLCCTKARESDGNWSSLHDCHSSSTSESSCFGANTHKGGQ</sequence>
<name>A0A183FW24_HELPZ</name>
<keyword evidence="2" id="KW-1185">Reference proteome</keyword>
<proteinExistence type="predicted"/>
<protein>
    <submittedName>
        <fullName evidence="3">Anaphase-promoting complex subunit 1</fullName>
    </submittedName>
</protein>
<accession>A0A3P8A861</accession>
<evidence type="ECO:0000313" key="1">
    <source>
        <dbReference type="EMBL" id="VDO92847.1"/>
    </source>
</evidence>
<evidence type="ECO:0000313" key="3">
    <source>
        <dbReference type="WBParaSite" id="HPBE_0001259401-mRNA-1"/>
    </source>
</evidence>
<dbReference type="Proteomes" id="UP000050761">
    <property type="component" value="Unassembled WGS sequence"/>
</dbReference>
<accession>A0A183FW24</accession>
<dbReference type="WBParaSite" id="HPBE_0001259401-mRNA-1">
    <property type="protein sequence ID" value="HPBE_0001259401-mRNA-1"/>
    <property type="gene ID" value="HPBE_0001259401"/>
</dbReference>
<dbReference type="AlphaFoldDB" id="A0A183FW24"/>
<dbReference type="EMBL" id="UZAH01027562">
    <property type="protein sequence ID" value="VDO92847.1"/>
    <property type="molecule type" value="Genomic_DNA"/>
</dbReference>
<gene>
    <name evidence="1" type="ORF">HPBE_LOCUS12595</name>
</gene>
<evidence type="ECO:0000313" key="2">
    <source>
        <dbReference type="Proteomes" id="UP000050761"/>
    </source>
</evidence>
<reference evidence="1 2" key="1">
    <citation type="submission" date="2018-11" db="EMBL/GenBank/DDBJ databases">
        <authorList>
            <consortium name="Pathogen Informatics"/>
        </authorList>
    </citation>
    <scope>NUCLEOTIDE SEQUENCE [LARGE SCALE GENOMIC DNA]</scope>
</reference>
<reference evidence="3" key="2">
    <citation type="submission" date="2019-09" db="UniProtKB">
        <authorList>
            <consortium name="WormBaseParasite"/>
        </authorList>
    </citation>
    <scope>IDENTIFICATION</scope>
</reference>